<dbReference type="PANTHER" id="PTHR32438">
    <property type="entry name" value="4-ALPHA-GLUCANOTRANSFERASE DPE1, CHLOROPLASTIC/AMYLOPLASTIC"/>
    <property type="match status" value="1"/>
</dbReference>
<keyword evidence="6 10" id="KW-0808">Transferase</keyword>
<dbReference type="NCBIfam" id="TIGR00217">
    <property type="entry name" value="malQ"/>
    <property type="match status" value="1"/>
</dbReference>
<protein>
    <recommendedName>
        <fullName evidence="4 10">4-alpha-glucanotransferase</fullName>
        <ecNumber evidence="3 10">2.4.1.25</ecNumber>
    </recommendedName>
    <alternativeName>
        <fullName evidence="8 10">Amylomaltase</fullName>
    </alternativeName>
    <alternativeName>
        <fullName evidence="9 10">Disproportionating enzyme</fullName>
    </alternativeName>
</protein>
<evidence type="ECO:0000256" key="8">
    <source>
        <dbReference type="ARBA" id="ARBA00031423"/>
    </source>
</evidence>
<comment type="similarity">
    <text evidence="2 10">Belongs to the disproportionating enzyme family.</text>
</comment>
<comment type="catalytic activity">
    <reaction evidence="1 10">
        <text>Transfers a segment of a (1-&gt;4)-alpha-D-glucan to a new position in an acceptor, which may be glucose or a (1-&gt;4)-alpha-D-glucan.</text>
        <dbReference type="EC" id="2.4.1.25"/>
    </reaction>
</comment>
<comment type="caution">
    <text evidence="11">The sequence shown here is derived from an EMBL/GenBank/DDBJ whole genome shotgun (WGS) entry which is preliminary data.</text>
</comment>
<evidence type="ECO:0000313" key="12">
    <source>
        <dbReference type="Proteomes" id="UP000615326"/>
    </source>
</evidence>
<keyword evidence="5 10" id="KW-0328">Glycosyltransferase</keyword>
<evidence type="ECO:0000256" key="6">
    <source>
        <dbReference type="ARBA" id="ARBA00022679"/>
    </source>
</evidence>
<evidence type="ECO:0000256" key="9">
    <source>
        <dbReference type="ARBA" id="ARBA00031501"/>
    </source>
</evidence>
<evidence type="ECO:0000256" key="4">
    <source>
        <dbReference type="ARBA" id="ARBA00020295"/>
    </source>
</evidence>
<dbReference type="GO" id="GO:0004134">
    <property type="term" value="F:4-alpha-glucanotransferase activity"/>
    <property type="evidence" value="ECO:0007669"/>
    <property type="project" value="UniProtKB-EC"/>
</dbReference>
<evidence type="ECO:0000256" key="2">
    <source>
        <dbReference type="ARBA" id="ARBA00005684"/>
    </source>
</evidence>
<dbReference type="InterPro" id="IPR003385">
    <property type="entry name" value="Glyco_hydro_77"/>
</dbReference>
<dbReference type="Proteomes" id="UP000615326">
    <property type="component" value="Unassembled WGS sequence"/>
</dbReference>
<keyword evidence="12" id="KW-1185">Reference proteome</keyword>
<dbReference type="Gene3D" id="3.20.20.80">
    <property type="entry name" value="Glycosidases"/>
    <property type="match status" value="1"/>
</dbReference>
<gene>
    <name evidence="11" type="primary">malQ</name>
    <name evidence="11" type="ORF">GOB84_15995</name>
</gene>
<name>A0ABX0KFU4_9PROT</name>
<evidence type="ECO:0000256" key="10">
    <source>
        <dbReference type="RuleBase" id="RU361207"/>
    </source>
</evidence>
<dbReference type="SUPFAM" id="SSF51445">
    <property type="entry name" value="(Trans)glycosidases"/>
    <property type="match status" value="1"/>
</dbReference>
<proteinExistence type="inferred from homology"/>
<dbReference type="Pfam" id="PF02446">
    <property type="entry name" value="Glyco_hydro_77"/>
    <property type="match status" value="1"/>
</dbReference>
<evidence type="ECO:0000313" key="11">
    <source>
        <dbReference type="EMBL" id="NHO34016.1"/>
    </source>
</evidence>
<evidence type="ECO:0000256" key="7">
    <source>
        <dbReference type="ARBA" id="ARBA00023277"/>
    </source>
</evidence>
<keyword evidence="7 10" id="KW-0119">Carbohydrate metabolism</keyword>
<dbReference type="PANTHER" id="PTHR32438:SF5">
    <property type="entry name" value="4-ALPHA-GLUCANOTRANSFERASE DPE1, CHLOROPLASTIC_AMYLOPLASTIC"/>
    <property type="match status" value="1"/>
</dbReference>
<evidence type="ECO:0000256" key="1">
    <source>
        <dbReference type="ARBA" id="ARBA00000439"/>
    </source>
</evidence>
<sequence length="718" mass="78357">MLIKQAAFAGLKVRWRDARGKARRVSPESLRRLLAVLDSPDGASLPEVMPAMIVTDEGKVTRLPTEGREGLPGIAAETTVRFVLTLENGLKTEGKLKRARDGTLLIPAVKTPGYHQIAIGDQATVLAVAPARCPAVSGFTGRETPRCWGLAAQIYGLRHQGDGGIGHFGAVGELARVSGRAGADALMLSPVHAMFAARPQQYSPYSPSSRLFLNVLLADPHSVFDTMTIRAAMRRARISQNITECLETQDLVDWPTAAKFRLKLLRTLYDSYISHPESGDFTAFVQSGGNSLQNHAVFEALHAKEVQRGPGGGDWRLWPEPIRSPHTPEVERFVCDMAVEIGFHKFLQWIAARSLQSANIESRKGGMKIGLIGDLAVGVDPAGSECWSGQTDHLIGLSIGAPPDALSQAGQNWGLTTYSPRALRTTGYRAFIEILRAGFSHGGGMRIDHVMGIERLWVIPDGGGAEDGAYLTYPRDDMLRLMALEATRANAVVIGEDLGTVEPAFRKAAIQHGLMGMNVLPFQRDTTGAFLASDKWSETSVAMTTTHDLPTIAGWWQGTDIAWREKLGQIRSDNDKEKVQAERERDRTALWTSLQTEPDNTTTVMDYRHPVTARSRKEAADKTVTASVGIQAEPSSSECGAKTVVDRVIRLVAHTDCPMAIVPLEDLLGLAEQPNIPGTISGHPNWRRRYPAATKALLARVSVTRRLATLRAERPRHE</sequence>
<evidence type="ECO:0000256" key="5">
    <source>
        <dbReference type="ARBA" id="ARBA00022676"/>
    </source>
</evidence>
<reference evidence="11 12" key="1">
    <citation type="journal article" date="2020" name="Int. J. Syst. Evol. Microbiol.">
        <title>Novel acetic acid bacteria from cider fermentations: Acetobacter conturbans sp. nov. and Acetobacter fallax sp. nov.</title>
        <authorList>
            <person name="Sombolestani A.S."/>
            <person name="Cleenwerck I."/>
            <person name="Cnockaert M."/>
            <person name="Borremans W."/>
            <person name="Wieme A.D."/>
            <person name="De Vuyst L."/>
            <person name="Vandamme P."/>
        </authorList>
    </citation>
    <scope>NUCLEOTIDE SEQUENCE [LARGE SCALE GENOMIC DNA]</scope>
    <source>
        <strain evidence="11 12">LMG 1637</strain>
    </source>
</reference>
<dbReference type="EMBL" id="WOSW01000048">
    <property type="protein sequence ID" value="NHO34016.1"/>
    <property type="molecule type" value="Genomic_DNA"/>
</dbReference>
<evidence type="ECO:0000256" key="3">
    <source>
        <dbReference type="ARBA" id="ARBA00012560"/>
    </source>
</evidence>
<dbReference type="InterPro" id="IPR017853">
    <property type="entry name" value="GH"/>
</dbReference>
<dbReference type="EC" id="2.4.1.25" evidence="3 10"/>
<organism evidence="11 12">
    <name type="scientific">Acetobacter fallax</name>
    <dbReference type="NCBI Taxonomy" id="1737473"/>
    <lineage>
        <taxon>Bacteria</taxon>
        <taxon>Pseudomonadati</taxon>
        <taxon>Pseudomonadota</taxon>
        <taxon>Alphaproteobacteria</taxon>
        <taxon>Acetobacterales</taxon>
        <taxon>Acetobacteraceae</taxon>
        <taxon>Acetobacter</taxon>
    </lineage>
</organism>
<accession>A0ABX0KFU4</accession>